<dbReference type="Proteomes" id="UP000622317">
    <property type="component" value="Unassembled WGS sequence"/>
</dbReference>
<feature type="transmembrane region" description="Helical" evidence="1">
    <location>
        <begin position="38"/>
        <end position="55"/>
    </location>
</feature>
<feature type="transmembrane region" description="Helical" evidence="1">
    <location>
        <begin position="75"/>
        <end position="97"/>
    </location>
</feature>
<feature type="transmembrane region" description="Helical" evidence="1">
    <location>
        <begin position="217"/>
        <end position="241"/>
    </location>
</feature>
<evidence type="ECO:0000313" key="3">
    <source>
        <dbReference type="Proteomes" id="UP000622317"/>
    </source>
</evidence>
<feature type="transmembrane region" description="Helical" evidence="1">
    <location>
        <begin position="290"/>
        <end position="307"/>
    </location>
</feature>
<evidence type="ECO:0000313" key="2">
    <source>
        <dbReference type="EMBL" id="MBD5779770.1"/>
    </source>
</evidence>
<feature type="transmembrane region" description="Helical" evidence="1">
    <location>
        <begin position="186"/>
        <end position="205"/>
    </location>
</feature>
<feature type="transmembrane region" description="Helical" evidence="1">
    <location>
        <begin position="253"/>
        <end position="270"/>
    </location>
</feature>
<dbReference type="SUPFAM" id="SSF81442">
    <property type="entry name" value="Cytochrome c oxidase subunit I-like"/>
    <property type="match status" value="1"/>
</dbReference>
<organism evidence="2 3">
    <name type="scientific">Pelagicoccus enzymogenes</name>
    <dbReference type="NCBI Taxonomy" id="2773457"/>
    <lineage>
        <taxon>Bacteria</taxon>
        <taxon>Pseudomonadati</taxon>
        <taxon>Verrucomicrobiota</taxon>
        <taxon>Opitutia</taxon>
        <taxon>Puniceicoccales</taxon>
        <taxon>Pelagicoccaceae</taxon>
        <taxon>Pelagicoccus</taxon>
    </lineage>
</organism>
<feature type="transmembrane region" description="Helical" evidence="1">
    <location>
        <begin position="439"/>
        <end position="461"/>
    </location>
</feature>
<dbReference type="AlphaFoldDB" id="A0A927F8A9"/>
<feature type="transmembrane region" description="Helical" evidence="1">
    <location>
        <begin position="109"/>
        <end position="126"/>
    </location>
</feature>
<feature type="transmembrane region" description="Helical" evidence="1">
    <location>
        <begin position="328"/>
        <end position="349"/>
    </location>
</feature>
<feature type="transmembrane region" description="Helical" evidence="1">
    <location>
        <begin position="355"/>
        <end position="376"/>
    </location>
</feature>
<reference evidence="2" key="1">
    <citation type="submission" date="2020-09" db="EMBL/GenBank/DDBJ databases">
        <title>Pelagicoccus enzymogenes sp. nov. with an EPS production, isolated from marine sediment.</title>
        <authorList>
            <person name="Feng X."/>
        </authorList>
    </citation>
    <scope>NUCLEOTIDE SEQUENCE</scope>
    <source>
        <strain evidence="2">NFK12</strain>
    </source>
</reference>
<keyword evidence="1" id="KW-1133">Transmembrane helix</keyword>
<dbReference type="Gene3D" id="1.20.210.10">
    <property type="entry name" value="Cytochrome c oxidase-like, subunit I domain"/>
    <property type="match status" value="1"/>
</dbReference>
<comment type="caution">
    <text evidence="2">The sequence shown here is derived from an EMBL/GenBank/DDBJ whole genome shotgun (WGS) entry which is preliminary data.</text>
</comment>
<proteinExistence type="predicted"/>
<evidence type="ECO:0000256" key="1">
    <source>
        <dbReference type="SAM" id="Phobius"/>
    </source>
</evidence>
<feature type="transmembrane region" description="Helical" evidence="1">
    <location>
        <begin position="146"/>
        <end position="165"/>
    </location>
</feature>
<dbReference type="EMBL" id="JACYFG010000013">
    <property type="protein sequence ID" value="MBD5779770.1"/>
    <property type="molecule type" value="Genomic_DNA"/>
</dbReference>
<keyword evidence="1" id="KW-0812">Transmembrane</keyword>
<gene>
    <name evidence="2" type="ORF">IEN85_09725</name>
</gene>
<dbReference type="RefSeq" id="WP_191616896.1">
    <property type="nucleotide sequence ID" value="NZ_JACYFG010000013.1"/>
</dbReference>
<sequence length="486" mass="51854">MSSLRADSVPASVELKAEAMVQADCGCVNADARRWSSLAVGSLVLAGLLSLAVVVGRLPFISNWIADPLFFKRCLVVHVDLSLSVWFYGFIASLLALRFRRDSGILGRIGFYVASLGVAGMIAGGLAKGAEPVLSNYIPVIDHPLFLGGLAAFFVGVLFCFGLELSRSGKDAEGPMTRSARIGLQASALLVTAAAVTWVSAVSGMPKGVDTTTFYEFSIWGAGHVLQVANAAAMMAVWLWVLEKATGQAPLSLKGVTVLFSILAVPHFSLPLLTYRGTMDTLYHAGATQLMRWGIFPVMLTLVAIGSRHLWKHRSEIKSPAAKALRAGFIASVSLSLLGVCLGLCIRGSNTLVPAHYHASLGGVTVAFMTAAFLIVTLARRGDNSADKIWKSARRQLILFAVGQSVFAIGFGIGGVYGLGRKAYASEQHVRSLGEYVGLWTMGLGGIVAMVAGLWFLALVLREIYAWWFGRSGQNRISSINPVSEL</sequence>
<name>A0A927F8A9_9BACT</name>
<accession>A0A927F8A9</accession>
<keyword evidence="3" id="KW-1185">Reference proteome</keyword>
<evidence type="ECO:0008006" key="4">
    <source>
        <dbReference type="Google" id="ProtNLM"/>
    </source>
</evidence>
<protein>
    <recommendedName>
        <fullName evidence="4">Cytochrome C oxidase subunit I</fullName>
    </recommendedName>
</protein>
<keyword evidence="1" id="KW-0472">Membrane</keyword>
<feature type="transmembrane region" description="Helical" evidence="1">
    <location>
        <begin position="397"/>
        <end position="419"/>
    </location>
</feature>
<dbReference type="InterPro" id="IPR036927">
    <property type="entry name" value="Cyt_c_oxase-like_su1_sf"/>
</dbReference>